<evidence type="ECO:0000256" key="7">
    <source>
        <dbReference type="ARBA" id="ARBA00023136"/>
    </source>
</evidence>
<evidence type="ECO:0000313" key="14">
    <source>
        <dbReference type="EMBL" id="KAJ4834820.1"/>
    </source>
</evidence>
<organism evidence="14 15">
    <name type="scientific">Turnera subulata</name>
    <dbReference type="NCBI Taxonomy" id="218843"/>
    <lineage>
        <taxon>Eukaryota</taxon>
        <taxon>Viridiplantae</taxon>
        <taxon>Streptophyta</taxon>
        <taxon>Embryophyta</taxon>
        <taxon>Tracheophyta</taxon>
        <taxon>Spermatophyta</taxon>
        <taxon>Magnoliopsida</taxon>
        <taxon>eudicotyledons</taxon>
        <taxon>Gunneridae</taxon>
        <taxon>Pentapetalae</taxon>
        <taxon>rosids</taxon>
        <taxon>fabids</taxon>
        <taxon>Malpighiales</taxon>
        <taxon>Passifloraceae</taxon>
        <taxon>Turnera</taxon>
    </lineage>
</organism>
<proteinExistence type="inferred from homology"/>
<dbReference type="PANTHER" id="PTHR32382">
    <property type="entry name" value="FASCICLIN-LIKE ARABINOGALACTAN PROTEIN"/>
    <property type="match status" value="1"/>
</dbReference>
<dbReference type="InterPro" id="IPR033254">
    <property type="entry name" value="Plant_FLA"/>
</dbReference>
<feature type="region of interest" description="Disordered" evidence="11">
    <location>
        <begin position="177"/>
        <end position="210"/>
    </location>
</feature>
<keyword evidence="5 12" id="KW-0732">Signal</keyword>
<evidence type="ECO:0000259" key="13">
    <source>
        <dbReference type="PROSITE" id="PS50213"/>
    </source>
</evidence>
<evidence type="ECO:0000256" key="2">
    <source>
        <dbReference type="ARBA" id="ARBA00007843"/>
    </source>
</evidence>
<evidence type="ECO:0000256" key="4">
    <source>
        <dbReference type="ARBA" id="ARBA00022622"/>
    </source>
</evidence>
<name>A0A9Q0FNM4_9ROSI</name>
<evidence type="ECO:0000256" key="10">
    <source>
        <dbReference type="ARBA" id="ARBA00024686"/>
    </source>
</evidence>
<evidence type="ECO:0000256" key="1">
    <source>
        <dbReference type="ARBA" id="ARBA00004609"/>
    </source>
</evidence>
<dbReference type="InterPro" id="IPR036378">
    <property type="entry name" value="FAS1_dom_sf"/>
</dbReference>
<evidence type="ECO:0000256" key="12">
    <source>
        <dbReference type="SAM" id="SignalP"/>
    </source>
</evidence>
<dbReference type="Gene3D" id="2.30.180.10">
    <property type="entry name" value="FAS1 domain"/>
    <property type="match status" value="1"/>
</dbReference>
<comment type="function">
    <text evidence="10">May be a cell surface adhesion protein.</text>
</comment>
<keyword evidence="7" id="KW-0472">Membrane</keyword>
<comment type="subcellular location">
    <subcellularLocation>
        <location evidence="1">Cell membrane</location>
        <topology evidence="1">Lipid-anchor</topology>
        <topology evidence="1">GPI-anchor</topology>
    </subcellularLocation>
</comment>
<gene>
    <name evidence="14" type="ORF">Tsubulata_013195</name>
</gene>
<evidence type="ECO:0000256" key="11">
    <source>
        <dbReference type="SAM" id="MobiDB-lite"/>
    </source>
</evidence>
<dbReference type="InterPro" id="IPR000782">
    <property type="entry name" value="FAS1_domain"/>
</dbReference>
<evidence type="ECO:0000256" key="3">
    <source>
        <dbReference type="ARBA" id="ARBA00022475"/>
    </source>
</evidence>
<keyword evidence="3" id="KW-1003">Cell membrane</keyword>
<keyword evidence="15" id="KW-1185">Reference proteome</keyword>
<dbReference type="OrthoDB" id="694090at2759"/>
<sequence length="234" mass="25449">MKTNNKSSCVAICFLLIFSLFPKVPAFDILEMLSDYPDFSTFNEYIAQTKLDGDINRRNTVTVLAVNNSGMGPLSGQDEDFIKKVLSVHMVLDFYDVRRLRNLDGKTTKLITLFQSSGSAIGQQGYLNVTDMEDGSVAIGSAVKGAKLSSRLMKRVKIHPYDCSILQISSLIIPRGIENSPPLPPSPPGPPRKPTSKSKAPPPDSGAAPAMNGRISTSSFLLFLCVFSMAWSLA</sequence>
<protein>
    <recommendedName>
        <fullName evidence="13">FAS1 domain-containing protein</fullName>
    </recommendedName>
</protein>
<keyword evidence="8" id="KW-0325">Glycoprotein</keyword>
<feature type="domain" description="FAS1" evidence="13">
    <location>
        <begin position="26"/>
        <end position="172"/>
    </location>
</feature>
<dbReference type="FunFam" id="2.30.180.10:FF:000015">
    <property type="entry name" value="Fasciclin-like arabinogalactan protein 3"/>
    <property type="match status" value="1"/>
</dbReference>
<dbReference type="PANTHER" id="PTHR32382:SF6">
    <property type="entry name" value="FASCICLIN-LIKE ARABINOGALACTAN PROTEIN 14"/>
    <property type="match status" value="1"/>
</dbReference>
<keyword evidence="4" id="KW-0336">GPI-anchor</keyword>
<dbReference type="SUPFAM" id="SSF82153">
    <property type="entry name" value="FAS1 domain"/>
    <property type="match status" value="1"/>
</dbReference>
<evidence type="ECO:0000256" key="9">
    <source>
        <dbReference type="ARBA" id="ARBA00023288"/>
    </source>
</evidence>
<evidence type="ECO:0000256" key="5">
    <source>
        <dbReference type="ARBA" id="ARBA00022729"/>
    </source>
</evidence>
<evidence type="ECO:0000256" key="8">
    <source>
        <dbReference type="ARBA" id="ARBA00023180"/>
    </source>
</evidence>
<dbReference type="AlphaFoldDB" id="A0A9Q0FNM4"/>
<dbReference type="PROSITE" id="PS50213">
    <property type="entry name" value="FAS1"/>
    <property type="match status" value="1"/>
</dbReference>
<feature type="compositionally biased region" description="Pro residues" evidence="11">
    <location>
        <begin position="181"/>
        <end position="193"/>
    </location>
</feature>
<dbReference type="GO" id="GO:0005886">
    <property type="term" value="C:plasma membrane"/>
    <property type="evidence" value="ECO:0007669"/>
    <property type="project" value="UniProtKB-SubCell"/>
</dbReference>
<reference evidence="14" key="2">
    <citation type="journal article" date="2023" name="Plants (Basel)">
        <title>Annotation of the Turnera subulata (Passifloraceae) Draft Genome Reveals the S-Locus Evolved after the Divergence of Turneroideae from Passifloroideae in a Stepwise Manner.</title>
        <authorList>
            <person name="Henning P.M."/>
            <person name="Roalson E.H."/>
            <person name="Mir W."/>
            <person name="McCubbin A.G."/>
            <person name="Shore J.S."/>
        </authorList>
    </citation>
    <scope>NUCLEOTIDE SEQUENCE</scope>
    <source>
        <strain evidence="14">F60SS</strain>
    </source>
</reference>
<keyword evidence="9" id="KW-0449">Lipoprotein</keyword>
<feature type="chain" id="PRO_5040343671" description="FAS1 domain-containing protein" evidence="12">
    <location>
        <begin position="27"/>
        <end position="234"/>
    </location>
</feature>
<feature type="signal peptide" evidence="12">
    <location>
        <begin position="1"/>
        <end position="26"/>
    </location>
</feature>
<accession>A0A9Q0FNM4</accession>
<reference evidence="14" key="1">
    <citation type="submission" date="2022-02" db="EMBL/GenBank/DDBJ databases">
        <authorList>
            <person name="Henning P.M."/>
            <person name="McCubbin A.G."/>
            <person name="Shore J.S."/>
        </authorList>
    </citation>
    <scope>NUCLEOTIDE SEQUENCE</scope>
    <source>
        <strain evidence="14">F60SS</strain>
        <tissue evidence="14">Leaves</tissue>
    </source>
</reference>
<evidence type="ECO:0000256" key="6">
    <source>
        <dbReference type="ARBA" id="ARBA00022974"/>
    </source>
</evidence>
<keyword evidence="6" id="KW-0654">Proteoglycan</keyword>
<dbReference type="EMBL" id="JAKUCV010004613">
    <property type="protein sequence ID" value="KAJ4834820.1"/>
    <property type="molecule type" value="Genomic_DNA"/>
</dbReference>
<comment type="caution">
    <text evidence="14">The sequence shown here is derived from an EMBL/GenBank/DDBJ whole genome shotgun (WGS) entry which is preliminary data.</text>
</comment>
<comment type="similarity">
    <text evidence="2">Belongs to the fasciclin-like AGP family.</text>
</comment>
<evidence type="ECO:0000313" key="15">
    <source>
        <dbReference type="Proteomes" id="UP001141552"/>
    </source>
</evidence>
<dbReference type="Proteomes" id="UP001141552">
    <property type="component" value="Unassembled WGS sequence"/>
</dbReference>
<dbReference type="GO" id="GO:0098552">
    <property type="term" value="C:side of membrane"/>
    <property type="evidence" value="ECO:0007669"/>
    <property type="project" value="UniProtKB-KW"/>
</dbReference>